<proteinExistence type="predicted"/>
<protein>
    <submittedName>
        <fullName evidence="1">Uncharacterized protein</fullName>
    </submittedName>
</protein>
<sequence>MNAHLRLDGSTDSSLLSTQKSETLMYINDCRFPDLCFRDEASIGGGASLEIKEKEESSSMASKVSDLRGIAGCLNPVSLMYDIHYPVSNDHNT</sequence>
<dbReference type="Proteomes" id="UP000886595">
    <property type="component" value="Unassembled WGS sequence"/>
</dbReference>
<comment type="caution">
    <text evidence="1">The sequence shown here is derived from an EMBL/GenBank/DDBJ whole genome shotgun (WGS) entry which is preliminary data.</text>
</comment>
<gene>
    <name evidence="1" type="ORF">Bca52824_019065</name>
</gene>
<evidence type="ECO:0000313" key="1">
    <source>
        <dbReference type="EMBL" id="KAG2315943.1"/>
    </source>
</evidence>
<organism evidence="1 2">
    <name type="scientific">Brassica carinata</name>
    <name type="common">Ethiopian mustard</name>
    <name type="synonym">Abyssinian cabbage</name>
    <dbReference type="NCBI Taxonomy" id="52824"/>
    <lineage>
        <taxon>Eukaryota</taxon>
        <taxon>Viridiplantae</taxon>
        <taxon>Streptophyta</taxon>
        <taxon>Embryophyta</taxon>
        <taxon>Tracheophyta</taxon>
        <taxon>Spermatophyta</taxon>
        <taxon>Magnoliopsida</taxon>
        <taxon>eudicotyledons</taxon>
        <taxon>Gunneridae</taxon>
        <taxon>Pentapetalae</taxon>
        <taxon>rosids</taxon>
        <taxon>malvids</taxon>
        <taxon>Brassicales</taxon>
        <taxon>Brassicaceae</taxon>
        <taxon>Brassiceae</taxon>
        <taxon>Brassica</taxon>
    </lineage>
</organism>
<evidence type="ECO:0000313" key="2">
    <source>
        <dbReference type="Proteomes" id="UP000886595"/>
    </source>
</evidence>
<reference evidence="1 2" key="1">
    <citation type="submission" date="2020-02" db="EMBL/GenBank/DDBJ databases">
        <authorList>
            <person name="Ma Q."/>
            <person name="Huang Y."/>
            <person name="Song X."/>
            <person name="Pei D."/>
        </authorList>
    </citation>
    <scope>NUCLEOTIDE SEQUENCE [LARGE SCALE GENOMIC DNA]</scope>
    <source>
        <strain evidence="1">Sxm20200214</strain>
        <tissue evidence="1">Leaf</tissue>
    </source>
</reference>
<name>A0A8X7VRR1_BRACI</name>
<dbReference type="AlphaFoldDB" id="A0A8X7VRR1"/>
<keyword evidence="2" id="KW-1185">Reference proteome</keyword>
<dbReference type="EMBL" id="JAAMPC010000004">
    <property type="protein sequence ID" value="KAG2315943.1"/>
    <property type="molecule type" value="Genomic_DNA"/>
</dbReference>
<accession>A0A8X7VRR1</accession>